<gene>
    <name evidence="2" type="ORF">KI387_021435</name>
</gene>
<feature type="compositionally biased region" description="Basic and acidic residues" evidence="1">
    <location>
        <begin position="85"/>
        <end position="97"/>
    </location>
</feature>
<organism evidence="2 3">
    <name type="scientific">Taxus chinensis</name>
    <name type="common">Chinese yew</name>
    <name type="synonym">Taxus wallichiana var. chinensis</name>
    <dbReference type="NCBI Taxonomy" id="29808"/>
    <lineage>
        <taxon>Eukaryota</taxon>
        <taxon>Viridiplantae</taxon>
        <taxon>Streptophyta</taxon>
        <taxon>Embryophyta</taxon>
        <taxon>Tracheophyta</taxon>
        <taxon>Spermatophyta</taxon>
        <taxon>Pinopsida</taxon>
        <taxon>Pinidae</taxon>
        <taxon>Conifers II</taxon>
        <taxon>Cupressales</taxon>
        <taxon>Taxaceae</taxon>
        <taxon>Taxus</taxon>
    </lineage>
</organism>
<evidence type="ECO:0000313" key="3">
    <source>
        <dbReference type="Proteomes" id="UP000824469"/>
    </source>
</evidence>
<keyword evidence="3" id="KW-1185">Reference proteome</keyword>
<reference evidence="2 3" key="1">
    <citation type="journal article" date="2021" name="Nat. Plants">
        <title>The Taxus genome provides insights into paclitaxel biosynthesis.</title>
        <authorList>
            <person name="Xiong X."/>
            <person name="Gou J."/>
            <person name="Liao Q."/>
            <person name="Li Y."/>
            <person name="Zhou Q."/>
            <person name="Bi G."/>
            <person name="Li C."/>
            <person name="Du R."/>
            <person name="Wang X."/>
            <person name="Sun T."/>
            <person name="Guo L."/>
            <person name="Liang H."/>
            <person name="Lu P."/>
            <person name="Wu Y."/>
            <person name="Zhang Z."/>
            <person name="Ro D.K."/>
            <person name="Shang Y."/>
            <person name="Huang S."/>
            <person name="Yan J."/>
        </authorList>
    </citation>
    <scope>NUCLEOTIDE SEQUENCE [LARGE SCALE GENOMIC DNA]</scope>
    <source>
        <strain evidence="2">Ta-2019</strain>
    </source>
</reference>
<name>A0AA38GAE8_TAXCH</name>
<feature type="non-terminal residue" evidence="2">
    <location>
        <position position="1"/>
    </location>
</feature>
<dbReference type="AlphaFoldDB" id="A0AA38GAE8"/>
<evidence type="ECO:0000313" key="2">
    <source>
        <dbReference type="EMBL" id="KAH9319666.1"/>
    </source>
</evidence>
<dbReference type="EMBL" id="JAHRHJ020000004">
    <property type="protein sequence ID" value="KAH9319666.1"/>
    <property type="molecule type" value="Genomic_DNA"/>
</dbReference>
<evidence type="ECO:0000256" key="1">
    <source>
        <dbReference type="SAM" id="MobiDB-lite"/>
    </source>
</evidence>
<feature type="non-terminal residue" evidence="2">
    <location>
        <position position="104"/>
    </location>
</feature>
<feature type="region of interest" description="Disordered" evidence="1">
    <location>
        <begin position="75"/>
        <end position="104"/>
    </location>
</feature>
<dbReference type="Proteomes" id="UP000824469">
    <property type="component" value="Unassembled WGS sequence"/>
</dbReference>
<proteinExistence type="predicted"/>
<accession>A0AA38GAE8</accession>
<comment type="caution">
    <text evidence="2">The sequence shown here is derived from an EMBL/GenBank/DDBJ whole genome shotgun (WGS) entry which is preliminary data.</text>
</comment>
<sequence length="104" mass="11897">TADEWRDLIRRVYNDTLMITMEMTRVELSVDAGEPSEAGRHTGAFFPVWHVAKMVSNLRTEIAGYRTAERLMRSHSFGKTVAAPRDPEPSVHSDRRRSQSPRRG</sequence>
<protein>
    <submittedName>
        <fullName evidence="2">Uncharacterized protein</fullName>
    </submittedName>
</protein>